<protein>
    <submittedName>
        <fullName evidence="2">Ser/Thr kinase Stk11</fullName>
    </submittedName>
</protein>
<dbReference type="RefSeq" id="XP_013238289.1">
    <property type="nucleotide sequence ID" value="XM_013382835.1"/>
</dbReference>
<name>A0A098VSC7_9MICR</name>
<dbReference type="HOGENOM" id="CLU_903398_0_0_1"/>
<dbReference type="GO" id="GO:0044773">
    <property type="term" value="P:mitotic DNA damage checkpoint signaling"/>
    <property type="evidence" value="ECO:0007669"/>
    <property type="project" value="TreeGrafter"/>
</dbReference>
<dbReference type="GO" id="GO:0005634">
    <property type="term" value="C:nucleus"/>
    <property type="evidence" value="ECO:0007669"/>
    <property type="project" value="TreeGrafter"/>
</dbReference>
<dbReference type="InterPro" id="IPR011009">
    <property type="entry name" value="Kinase-like_dom_sf"/>
</dbReference>
<gene>
    <name evidence="2" type="ORF">DI09_25p220</name>
</gene>
<evidence type="ECO:0000313" key="3">
    <source>
        <dbReference type="Proteomes" id="UP000029725"/>
    </source>
</evidence>
<dbReference type="EMBL" id="JMKJ01000177">
    <property type="protein sequence ID" value="KGG51862.1"/>
    <property type="molecule type" value="Genomic_DNA"/>
</dbReference>
<dbReference type="Gene3D" id="1.10.510.10">
    <property type="entry name" value="Transferase(Phosphotransferase) domain 1"/>
    <property type="match status" value="1"/>
</dbReference>
<dbReference type="GO" id="GO:0004674">
    <property type="term" value="F:protein serine/threonine kinase activity"/>
    <property type="evidence" value="ECO:0007669"/>
    <property type="project" value="TreeGrafter"/>
</dbReference>
<dbReference type="SUPFAM" id="SSF56112">
    <property type="entry name" value="Protein kinase-like (PK-like)"/>
    <property type="match status" value="1"/>
</dbReference>
<comment type="caution">
    <text evidence="2">The sequence shown here is derived from an EMBL/GenBank/DDBJ whole genome shotgun (WGS) entry which is preliminary data.</text>
</comment>
<dbReference type="Proteomes" id="UP000029725">
    <property type="component" value="Unassembled WGS sequence"/>
</dbReference>
<evidence type="ECO:0000313" key="2">
    <source>
        <dbReference type="EMBL" id="KGG51862.1"/>
    </source>
</evidence>
<organism evidence="2 3">
    <name type="scientific">Mitosporidium daphniae</name>
    <dbReference type="NCBI Taxonomy" id="1485682"/>
    <lineage>
        <taxon>Eukaryota</taxon>
        <taxon>Fungi</taxon>
        <taxon>Fungi incertae sedis</taxon>
        <taxon>Microsporidia</taxon>
        <taxon>Mitosporidium</taxon>
    </lineage>
</organism>
<proteinExistence type="predicted"/>
<dbReference type="SMART" id="SM00220">
    <property type="entry name" value="S_TKc"/>
    <property type="match status" value="1"/>
</dbReference>
<dbReference type="PANTHER" id="PTHR44167:SF24">
    <property type="entry name" value="SERINE_THREONINE-PROTEIN KINASE CHK2"/>
    <property type="match status" value="1"/>
</dbReference>
<dbReference type="VEuPathDB" id="MicrosporidiaDB:DI09_25p220"/>
<dbReference type="OrthoDB" id="10252354at2759"/>
<dbReference type="Pfam" id="PF00069">
    <property type="entry name" value="Pkinase"/>
    <property type="match status" value="1"/>
</dbReference>
<dbReference type="GeneID" id="25259261"/>
<dbReference type="PROSITE" id="PS50011">
    <property type="entry name" value="PROTEIN_KINASE_DOM"/>
    <property type="match status" value="1"/>
</dbReference>
<dbReference type="InterPro" id="IPR000719">
    <property type="entry name" value="Prot_kinase_dom"/>
</dbReference>
<accession>A0A098VSC7</accession>
<sequence>MRLIGAKLHRQYVIGDRILGSGTCTNTDPILGAQGTVFEGFDLEKCDRVAIKIITHKYSVDTSNSTQSKCSDCYPFIQLSAPVLPRKSYNNDYLLKLQSIFHETKVISILKTSEHVIKIRDVIVESFRQNYTCGSSEFFKDSSPQIEEYIFIVMDVCIDSIDSIFFKLTQFLSTDPTVLSIFDKLGFWVDPSPTGSPAFQAPEAISFLLSSPLKETLPKSSREKADIWAAGVTLFPYNGDHVFSLYHSIANSLSWEVLPQFSPLTVDFLSILLAKNPKDRQSAFLLLRHPWFFTSEIQFGLDTFNNYL</sequence>
<evidence type="ECO:0000259" key="1">
    <source>
        <dbReference type="PROSITE" id="PS50011"/>
    </source>
</evidence>
<feature type="domain" description="Protein kinase" evidence="1">
    <location>
        <begin position="1"/>
        <end position="292"/>
    </location>
</feature>
<keyword evidence="2" id="KW-0418">Kinase</keyword>
<dbReference type="PANTHER" id="PTHR44167">
    <property type="entry name" value="OVARIAN-SPECIFIC SERINE/THREONINE-PROTEIN KINASE LOK-RELATED"/>
    <property type="match status" value="1"/>
</dbReference>
<reference evidence="2 3" key="1">
    <citation type="submission" date="2014-04" db="EMBL/GenBank/DDBJ databases">
        <title>A new species of microsporidia sheds light on the evolution of extreme parasitism.</title>
        <authorList>
            <person name="Haag K.L."/>
            <person name="James T.Y."/>
            <person name="Larsson R."/>
            <person name="Schaer T.M."/>
            <person name="Refardt D."/>
            <person name="Pombert J.-F."/>
            <person name="Ebert D."/>
        </authorList>
    </citation>
    <scope>NUCLEOTIDE SEQUENCE [LARGE SCALE GENOMIC DNA]</scope>
    <source>
        <strain evidence="2 3">UGP3</strain>
        <tissue evidence="2">Spores</tissue>
    </source>
</reference>
<keyword evidence="2" id="KW-0808">Transferase</keyword>
<dbReference type="AlphaFoldDB" id="A0A098VSC7"/>
<keyword evidence="3" id="KW-1185">Reference proteome</keyword>
<dbReference type="GO" id="GO:0005524">
    <property type="term" value="F:ATP binding"/>
    <property type="evidence" value="ECO:0007669"/>
    <property type="project" value="InterPro"/>
</dbReference>